<keyword evidence="3" id="KW-1185">Reference proteome</keyword>
<organism evidence="1">
    <name type="scientific">Physcomitrium patens</name>
    <name type="common">Spreading-leaved earth moss</name>
    <name type="synonym">Physcomitrella patens</name>
    <dbReference type="NCBI Taxonomy" id="3218"/>
    <lineage>
        <taxon>Eukaryota</taxon>
        <taxon>Viridiplantae</taxon>
        <taxon>Streptophyta</taxon>
        <taxon>Embryophyta</taxon>
        <taxon>Bryophyta</taxon>
        <taxon>Bryophytina</taxon>
        <taxon>Bryopsida</taxon>
        <taxon>Funariidae</taxon>
        <taxon>Funariales</taxon>
        <taxon>Funariaceae</taxon>
        <taxon>Physcomitrium</taxon>
    </lineage>
</organism>
<reference evidence="1 3" key="1">
    <citation type="journal article" date="2008" name="Science">
        <title>The Physcomitrella genome reveals evolutionary insights into the conquest of land by plants.</title>
        <authorList>
            <person name="Rensing S."/>
            <person name="Lang D."/>
            <person name="Zimmer A."/>
            <person name="Terry A."/>
            <person name="Salamov A."/>
            <person name="Shapiro H."/>
            <person name="Nishiyama T."/>
            <person name="Perroud P.-F."/>
            <person name="Lindquist E."/>
            <person name="Kamisugi Y."/>
            <person name="Tanahashi T."/>
            <person name="Sakakibara K."/>
            <person name="Fujita T."/>
            <person name="Oishi K."/>
            <person name="Shin-I T."/>
            <person name="Kuroki Y."/>
            <person name="Toyoda A."/>
            <person name="Suzuki Y."/>
            <person name="Hashimoto A."/>
            <person name="Yamaguchi K."/>
            <person name="Sugano A."/>
            <person name="Kohara Y."/>
            <person name="Fujiyama A."/>
            <person name="Anterola A."/>
            <person name="Aoki S."/>
            <person name="Ashton N."/>
            <person name="Barbazuk W.B."/>
            <person name="Barker E."/>
            <person name="Bennetzen J."/>
            <person name="Bezanilla M."/>
            <person name="Blankenship R."/>
            <person name="Cho S.H."/>
            <person name="Dutcher S."/>
            <person name="Estelle M."/>
            <person name="Fawcett J.A."/>
            <person name="Gundlach H."/>
            <person name="Hanada K."/>
            <person name="Heyl A."/>
            <person name="Hicks K.A."/>
            <person name="Hugh J."/>
            <person name="Lohr M."/>
            <person name="Mayer K."/>
            <person name="Melkozernov A."/>
            <person name="Murata T."/>
            <person name="Nelson D."/>
            <person name="Pils B."/>
            <person name="Prigge M."/>
            <person name="Reiss B."/>
            <person name="Renner T."/>
            <person name="Rombauts S."/>
            <person name="Rushton P."/>
            <person name="Sanderfoot A."/>
            <person name="Schween G."/>
            <person name="Shiu S.-H."/>
            <person name="Stueber K."/>
            <person name="Theodoulou F.L."/>
            <person name="Tu H."/>
            <person name="Van de Peer Y."/>
            <person name="Verrier P.J."/>
            <person name="Waters E."/>
            <person name="Wood A."/>
            <person name="Yang L."/>
            <person name="Cove D."/>
            <person name="Cuming A."/>
            <person name="Hasebe M."/>
            <person name="Lucas S."/>
            <person name="Mishler D.B."/>
            <person name="Reski R."/>
            <person name="Grigoriev I."/>
            <person name="Quatrano R.S."/>
            <person name="Boore J.L."/>
        </authorList>
    </citation>
    <scope>NUCLEOTIDE SEQUENCE [LARGE SCALE GENOMIC DNA]</scope>
    <source>
        <strain evidence="2 3">cv. Gransden 2004</strain>
    </source>
</reference>
<evidence type="ECO:0000313" key="3">
    <source>
        <dbReference type="Proteomes" id="UP000006727"/>
    </source>
</evidence>
<dbReference type="InParanoid" id="A0A2K1JUP5"/>
<sequence length="75" mass="8860">MQPLQGRRSYDLNSKWKSQKLQCRLIRCMVGKFTWPIHSCQSWSSDSVVKVEVKAVKSMMKKSLILEFECEQHEI</sequence>
<name>A0A2K1JUP5_PHYPA</name>
<dbReference type="AlphaFoldDB" id="A0A2K1JUP5"/>
<dbReference type="Gramene" id="Pp3c11_14178V3.1">
    <property type="protein sequence ID" value="PAC:32956720.CDS.1"/>
    <property type="gene ID" value="Pp3c11_14178"/>
</dbReference>
<evidence type="ECO:0000313" key="2">
    <source>
        <dbReference type="EnsemblPlants" id="PAC:32956720.CDS.1"/>
    </source>
</evidence>
<accession>A0A2K1JUP5</accession>
<dbReference type="Proteomes" id="UP000006727">
    <property type="component" value="Chromosome 11"/>
</dbReference>
<reference evidence="2" key="3">
    <citation type="submission" date="2020-12" db="UniProtKB">
        <authorList>
            <consortium name="EnsemblPlants"/>
        </authorList>
    </citation>
    <scope>IDENTIFICATION</scope>
</reference>
<dbReference type="EMBL" id="ABEU02000011">
    <property type="protein sequence ID" value="PNR45239.1"/>
    <property type="molecule type" value="Genomic_DNA"/>
</dbReference>
<protein>
    <submittedName>
        <fullName evidence="1 2">Uncharacterized protein</fullName>
    </submittedName>
</protein>
<dbReference type="EnsemblPlants" id="Pp3c11_14178V3.1">
    <property type="protein sequence ID" value="PAC:32956720.CDS.1"/>
    <property type="gene ID" value="Pp3c11_14178"/>
</dbReference>
<evidence type="ECO:0000313" key="1">
    <source>
        <dbReference type="EMBL" id="PNR45239.1"/>
    </source>
</evidence>
<proteinExistence type="predicted"/>
<gene>
    <name evidence="1" type="ORF">PHYPA_015010</name>
</gene>
<reference evidence="1 3" key="2">
    <citation type="journal article" date="2018" name="Plant J.">
        <title>The Physcomitrella patens chromosome-scale assembly reveals moss genome structure and evolution.</title>
        <authorList>
            <person name="Lang D."/>
            <person name="Ullrich K.K."/>
            <person name="Murat F."/>
            <person name="Fuchs J."/>
            <person name="Jenkins J."/>
            <person name="Haas F.B."/>
            <person name="Piednoel M."/>
            <person name="Gundlach H."/>
            <person name="Van Bel M."/>
            <person name="Meyberg R."/>
            <person name="Vives C."/>
            <person name="Morata J."/>
            <person name="Symeonidi A."/>
            <person name="Hiss M."/>
            <person name="Muchero W."/>
            <person name="Kamisugi Y."/>
            <person name="Saleh O."/>
            <person name="Blanc G."/>
            <person name="Decker E.L."/>
            <person name="van Gessel N."/>
            <person name="Grimwood J."/>
            <person name="Hayes R.D."/>
            <person name="Graham S.W."/>
            <person name="Gunter L.E."/>
            <person name="McDaniel S.F."/>
            <person name="Hoernstein S.N.W."/>
            <person name="Larsson A."/>
            <person name="Li F.W."/>
            <person name="Perroud P.F."/>
            <person name="Phillips J."/>
            <person name="Ranjan P."/>
            <person name="Rokshar D.S."/>
            <person name="Rothfels C.J."/>
            <person name="Schneider L."/>
            <person name="Shu S."/>
            <person name="Stevenson D.W."/>
            <person name="Thummler F."/>
            <person name="Tillich M."/>
            <person name="Villarreal Aguilar J.C."/>
            <person name="Widiez T."/>
            <person name="Wong G.K."/>
            <person name="Wymore A."/>
            <person name="Zhang Y."/>
            <person name="Zimmer A.D."/>
            <person name="Quatrano R.S."/>
            <person name="Mayer K.F.X."/>
            <person name="Goodstein D."/>
            <person name="Casacuberta J.M."/>
            <person name="Vandepoele K."/>
            <person name="Reski R."/>
            <person name="Cuming A.C."/>
            <person name="Tuskan G.A."/>
            <person name="Maumus F."/>
            <person name="Salse J."/>
            <person name="Schmutz J."/>
            <person name="Rensing S.A."/>
        </authorList>
    </citation>
    <scope>NUCLEOTIDE SEQUENCE [LARGE SCALE GENOMIC DNA]</scope>
    <source>
        <strain evidence="2 3">cv. Gransden 2004</strain>
    </source>
</reference>